<dbReference type="FunCoup" id="A0A6I8PSH5">
    <property type="interactions" value="4"/>
</dbReference>
<dbReference type="InterPro" id="IPR004072">
    <property type="entry name" value="Vmron_rcpt_1"/>
</dbReference>
<dbReference type="GO" id="GO:0019236">
    <property type="term" value="P:response to pheromone"/>
    <property type="evidence" value="ECO:0007669"/>
    <property type="project" value="UniProtKB-KW"/>
</dbReference>
<evidence type="ECO:0000256" key="11">
    <source>
        <dbReference type="RuleBase" id="RU364061"/>
    </source>
</evidence>
<name>A0A6I8PSH5_XENTR</name>
<dbReference type="PANTHER" id="PTHR24062">
    <property type="entry name" value="VOMERONASAL TYPE-1 RECEPTOR"/>
    <property type="match status" value="1"/>
</dbReference>
<dbReference type="SUPFAM" id="SSF81321">
    <property type="entry name" value="Family A G protein-coupled receptor-like"/>
    <property type="match status" value="1"/>
</dbReference>
<dbReference type="Gene3D" id="1.20.1070.10">
    <property type="entry name" value="Rhodopsin 7-helix transmembrane proteins"/>
    <property type="match status" value="1"/>
</dbReference>
<sequence>MELEHRLIFKAAGFFSLITIGIPANLIILIIFMQIRFSEKKLLPSNSILAVLALVNLMVIFSKGVPQALHSVGVRNILNDTECKLISFTYRICRGMTICVTCLLSCNQWIILAPPSKTWLYLKQGVAKSLPWIMLLLWFINIAIYPSCLIHVRAIANYTTSIYTLHLEFCNHDFMTFESYVVNGVAIAFRDFFFVGTMTLTSCCIVFLLYRHGKRVQGIRSSDKNLSKTMEYKAARSVVLLVTIYVALFGLDSSIWIYTLTISRVSPVISDTRVFFGTLYAALSPIIIIKTNKKIKTVLTSLKNLNWGKNSNSNVDKSTP</sequence>
<keyword evidence="4 11" id="KW-0589">Pheromone response</keyword>
<feature type="transmembrane region" description="Helical" evidence="11">
    <location>
        <begin position="272"/>
        <end position="289"/>
    </location>
</feature>
<reference evidence="13" key="1">
    <citation type="journal article" date="2010" name="Science">
        <title>The genome of the Western clawed frog Xenopus tropicalis.</title>
        <authorList>
            <person name="Hellsten U."/>
            <person name="Harland R.M."/>
            <person name="Gilchrist M.J."/>
            <person name="Hendrix D."/>
            <person name="Jurka J."/>
            <person name="Kapitonov V."/>
            <person name="Ovcharenko I."/>
            <person name="Putnam N.H."/>
            <person name="Shu S."/>
            <person name="Taher L."/>
            <person name="Blitz I.L."/>
            <person name="Blumberg B."/>
            <person name="Dichmann D.S."/>
            <person name="Dubchak I."/>
            <person name="Amaya E."/>
            <person name="Detter J.C."/>
            <person name="Fletcher R."/>
            <person name="Gerhard D.S."/>
            <person name="Goodstein D."/>
            <person name="Graves T."/>
            <person name="Grigoriev I.V."/>
            <person name="Grimwood J."/>
            <person name="Kawashima T."/>
            <person name="Lindquist E."/>
            <person name="Lucas S.M."/>
            <person name="Mead P.E."/>
            <person name="Mitros T."/>
            <person name="Ogino H."/>
            <person name="Ohta Y."/>
            <person name="Poliakov A.V."/>
            <person name="Pollet N."/>
            <person name="Robert J."/>
            <person name="Salamov A."/>
            <person name="Sater A.K."/>
            <person name="Schmutz J."/>
            <person name="Terry A."/>
            <person name="Vize P.D."/>
            <person name="Warren W.C."/>
            <person name="Wells D."/>
            <person name="Wills A."/>
            <person name="Wilson R.K."/>
            <person name="Zimmerman L.B."/>
            <person name="Zorn A.M."/>
            <person name="Grainger R."/>
            <person name="Grammer T."/>
            <person name="Khokha M.K."/>
            <person name="Richardson P.M."/>
            <person name="Rokhsar D.S."/>
        </authorList>
    </citation>
    <scope>NUCLEOTIDE SEQUENCE [LARGE SCALE GENOMIC DNA]</scope>
    <source>
        <strain evidence="13">Nigerian</strain>
    </source>
</reference>
<evidence type="ECO:0000256" key="5">
    <source>
        <dbReference type="ARBA" id="ARBA00022692"/>
    </source>
</evidence>
<evidence type="ECO:0000256" key="1">
    <source>
        <dbReference type="ARBA" id="ARBA00004651"/>
    </source>
</evidence>
<proteinExistence type="inferred from homology"/>
<keyword evidence="5 11" id="KW-0812">Transmembrane</keyword>
<evidence type="ECO:0000256" key="9">
    <source>
        <dbReference type="ARBA" id="ARBA00023170"/>
    </source>
</evidence>
<evidence type="ECO:0000256" key="3">
    <source>
        <dbReference type="ARBA" id="ARBA00022475"/>
    </source>
</evidence>
<keyword evidence="6 11" id="KW-1133">Transmembrane helix</keyword>
<keyword evidence="8 11" id="KW-0472">Membrane</keyword>
<evidence type="ECO:0000256" key="7">
    <source>
        <dbReference type="ARBA" id="ARBA00023040"/>
    </source>
</evidence>
<feature type="transmembrane region" description="Helical" evidence="11">
    <location>
        <begin position="47"/>
        <end position="65"/>
    </location>
</feature>
<accession>A0A6I8PSH5</accession>
<keyword evidence="3 11" id="KW-1003">Cell membrane</keyword>
<dbReference type="Ensembl" id="ENSXETT00000055857">
    <property type="protein sequence ID" value="ENSXETP00000055857"/>
    <property type="gene ID" value="ENSXETG00000031553"/>
</dbReference>
<protein>
    <recommendedName>
        <fullName evidence="11">Vomeronasal type-1 receptor</fullName>
    </recommendedName>
</protein>
<evidence type="ECO:0000313" key="13">
    <source>
        <dbReference type="Ensembl" id="ENSXETP00000055857"/>
    </source>
</evidence>
<dbReference type="FunFam" id="1.20.1070.10:FF:000300">
    <property type="entry name" value="Vomeronasal type-1 receptor"/>
    <property type="match status" value="1"/>
</dbReference>
<dbReference type="InterPro" id="IPR017452">
    <property type="entry name" value="GPCR_Rhodpsn_7TM"/>
</dbReference>
<feature type="transmembrane region" description="Helical" evidence="11">
    <location>
        <begin position="238"/>
        <end position="260"/>
    </location>
</feature>
<feature type="transmembrane region" description="Helical" evidence="11">
    <location>
        <begin position="132"/>
        <end position="156"/>
    </location>
</feature>
<evidence type="ECO:0000256" key="6">
    <source>
        <dbReference type="ARBA" id="ARBA00022989"/>
    </source>
</evidence>
<feature type="transmembrane region" description="Helical" evidence="11">
    <location>
        <begin position="192"/>
        <end position="210"/>
    </location>
</feature>
<evidence type="ECO:0000256" key="2">
    <source>
        <dbReference type="ARBA" id="ARBA00010663"/>
    </source>
</evidence>
<dbReference type="AlphaFoldDB" id="A0A6I8PSH5"/>
<comment type="similarity">
    <text evidence="2 11">Belongs to the G-protein coupled receptor 1 family.</text>
</comment>
<reference evidence="13" key="2">
    <citation type="submission" date="2020-05" db="UniProtKB">
        <authorList>
            <consortium name="Ensembl"/>
        </authorList>
    </citation>
    <scope>IDENTIFICATION</scope>
</reference>
<dbReference type="InParanoid" id="A0A6I8PSH5"/>
<dbReference type="GO" id="GO:0005886">
    <property type="term" value="C:plasma membrane"/>
    <property type="evidence" value="ECO:0007669"/>
    <property type="project" value="UniProtKB-SubCell"/>
</dbReference>
<evidence type="ECO:0000259" key="12">
    <source>
        <dbReference type="PROSITE" id="PS50262"/>
    </source>
</evidence>
<evidence type="ECO:0000256" key="8">
    <source>
        <dbReference type="ARBA" id="ARBA00023136"/>
    </source>
</evidence>
<dbReference type="Pfam" id="PF03402">
    <property type="entry name" value="V1R"/>
    <property type="match status" value="1"/>
</dbReference>
<organism evidence="13">
    <name type="scientific">Xenopus tropicalis</name>
    <name type="common">Western clawed frog</name>
    <name type="synonym">Silurana tropicalis</name>
    <dbReference type="NCBI Taxonomy" id="8364"/>
    <lineage>
        <taxon>Eukaryota</taxon>
        <taxon>Metazoa</taxon>
        <taxon>Chordata</taxon>
        <taxon>Craniata</taxon>
        <taxon>Vertebrata</taxon>
        <taxon>Euteleostomi</taxon>
        <taxon>Amphibia</taxon>
        <taxon>Batrachia</taxon>
        <taxon>Anura</taxon>
        <taxon>Pipoidea</taxon>
        <taxon>Pipidae</taxon>
        <taxon>Xenopodinae</taxon>
        <taxon>Xenopus</taxon>
        <taxon>Silurana</taxon>
    </lineage>
</organism>
<dbReference type="GO" id="GO:0016503">
    <property type="term" value="F:pheromone receptor activity"/>
    <property type="evidence" value="ECO:0007669"/>
    <property type="project" value="InterPro"/>
</dbReference>
<feature type="transmembrane region" description="Helical" evidence="11">
    <location>
        <begin position="12"/>
        <end position="35"/>
    </location>
</feature>
<evidence type="ECO:0000256" key="10">
    <source>
        <dbReference type="ARBA" id="ARBA00023224"/>
    </source>
</evidence>
<dbReference type="GeneTree" id="ENSGT01030000234553"/>
<keyword evidence="9 11" id="KW-0675">Receptor</keyword>
<keyword evidence="7 11" id="KW-0297">G-protein coupled receptor</keyword>
<evidence type="ECO:0000256" key="4">
    <source>
        <dbReference type="ARBA" id="ARBA00022507"/>
    </source>
</evidence>
<comment type="subcellular location">
    <subcellularLocation>
        <location evidence="1 11">Cell membrane</location>
        <topology evidence="1 11">Multi-pass membrane protein</topology>
    </subcellularLocation>
</comment>
<feature type="domain" description="G-protein coupled receptors family 1 profile" evidence="12">
    <location>
        <begin position="24"/>
        <end position="288"/>
    </location>
</feature>
<keyword evidence="10 11" id="KW-0807">Transducer</keyword>
<dbReference type="PROSITE" id="PS50262">
    <property type="entry name" value="G_PROTEIN_RECEP_F1_2"/>
    <property type="match status" value="1"/>
</dbReference>